<accession>A0A0X3NSA3</accession>
<sequence length="110" mass="12251">SGNCYQPGINIFATTLNSGKAKCACFASLLKCLLYQIAYFLSTGRDGLIGEEKNRSEKRSLMTKPTWSYLGFVGCRKYVFIGSQVHEIALGVMRFAQKKIDRWEDLPSGG</sequence>
<gene>
    <name evidence="1" type="ORF">TR153274</name>
</gene>
<evidence type="ECO:0000313" key="1">
    <source>
        <dbReference type="EMBL" id="JAP42761.1"/>
    </source>
</evidence>
<dbReference type="EMBL" id="GEEE01020464">
    <property type="protein sequence ID" value="JAP42761.1"/>
    <property type="molecule type" value="Transcribed_RNA"/>
</dbReference>
<name>A0A0X3NSA3_SCHSO</name>
<dbReference type="AlphaFoldDB" id="A0A0X3NSA3"/>
<reference evidence="1" key="1">
    <citation type="submission" date="2016-01" db="EMBL/GenBank/DDBJ databases">
        <title>Reference transcriptome for the parasite Schistocephalus solidus: insights into the molecular evolution of parasitism.</title>
        <authorList>
            <person name="Hebert F.O."/>
            <person name="Grambauer S."/>
            <person name="Barber I."/>
            <person name="Landry C.R."/>
            <person name="Aubin-Horth N."/>
        </authorList>
    </citation>
    <scope>NUCLEOTIDE SEQUENCE</scope>
</reference>
<proteinExistence type="predicted"/>
<organism evidence="1">
    <name type="scientific">Schistocephalus solidus</name>
    <name type="common">Tapeworm</name>
    <dbReference type="NCBI Taxonomy" id="70667"/>
    <lineage>
        <taxon>Eukaryota</taxon>
        <taxon>Metazoa</taxon>
        <taxon>Spiralia</taxon>
        <taxon>Lophotrochozoa</taxon>
        <taxon>Platyhelminthes</taxon>
        <taxon>Cestoda</taxon>
        <taxon>Eucestoda</taxon>
        <taxon>Diphyllobothriidea</taxon>
        <taxon>Diphyllobothriidae</taxon>
        <taxon>Schistocephalus</taxon>
    </lineage>
</organism>
<protein>
    <submittedName>
        <fullName evidence="1">Uncharacterized protein</fullName>
    </submittedName>
</protein>
<feature type="non-terminal residue" evidence="1">
    <location>
        <position position="1"/>
    </location>
</feature>